<evidence type="ECO:0000313" key="1">
    <source>
        <dbReference type="EMBL" id="HBJ09140.1"/>
    </source>
</evidence>
<gene>
    <name evidence="1" type="ORF">DDY73_09050</name>
</gene>
<evidence type="ECO:0000313" key="2">
    <source>
        <dbReference type="Proteomes" id="UP000262954"/>
    </source>
</evidence>
<reference evidence="1 2" key="1">
    <citation type="journal article" date="2018" name="Nat. Biotechnol.">
        <title>A standardized bacterial taxonomy based on genome phylogeny substantially revises the tree of life.</title>
        <authorList>
            <person name="Parks D.H."/>
            <person name="Chuvochina M."/>
            <person name="Waite D.W."/>
            <person name="Rinke C."/>
            <person name="Skarshewski A."/>
            <person name="Chaumeil P.A."/>
            <person name="Hugenholtz P."/>
        </authorList>
    </citation>
    <scope>NUCLEOTIDE SEQUENCE [LARGE SCALE GENOMIC DNA]</scope>
    <source>
        <strain evidence="1">UBA11482</strain>
    </source>
</reference>
<dbReference type="AlphaFoldDB" id="A0A354M3Q1"/>
<dbReference type="EMBL" id="DNWC01000118">
    <property type="protein sequence ID" value="HBJ09140.1"/>
    <property type="molecule type" value="Genomic_DNA"/>
</dbReference>
<name>A0A354M3Q1_9BACT</name>
<dbReference type="Proteomes" id="UP000262954">
    <property type="component" value="Unassembled WGS sequence"/>
</dbReference>
<sequence length="76" mass="8751">DFAKKDPALDTADELYLGNKVIFFRAEYFEHLYGTTYEEMVDYAKRVSGETNEEKALIKALDYEVVSVLKSGYLID</sequence>
<protein>
    <submittedName>
        <fullName evidence="1">Uncharacterized protein</fullName>
    </submittedName>
</protein>
<accession>A0A354M3Q1</accession>
<feature type="non-terminal residue" evidence="1">
    <location>
        <position position="1"/>
    </location>
</feature>
<organism evidence="1 2">
    <name type="scientific">Coprobacter fastidiosus</name>
    <dbReference type="NCBI Taxonomy" id="1099853"/>
    <lineage>
        <taxon>Bacteria</taxon>
        <taxon>Pseudomonadati</taxon>
        <taxon>Bacteroidota</taxon>
        <taxon>Bacteroidia</taxon>
        <taxon>Bacteroidales</taxon>
        <taxon>Barnesiellaceae</taxon>
        <taxon>Coprobacter</taxon>
    </lineage>
</organism>
<comment type="caution">
    <text evidence="1">The sequence shown here is derived from an EMBL/GenBank/DDBJ whole genome shotgun (WGS) entry which is preliminary data.</text>
</comment>
<proteinExistence type="predicted"/>